<organism evidence="3 4">
    <name type="scientific">Kingella kingae</name>
    <dbReference type="NCBI Taxonomy" id="504"/>
    <lineage>
        <taxon>Bacteria</taxon>
        <taxon>Pseudomonadati</taxon>
        <taxon>Pseudomonadota</taxon>
        <taxon>Betaproteobacteria</taxon>
        <taxon>Neisseriales</taxon>
        <taxon>Neisseriaceae</taxon>
        <taxon>Kingella</taxon>
    </lineage>
</organism>
<keyword evidence="2" id="KW-1277">Toxin-antitoxin system</keyword>
<dbReference type="GO" id="GO:0006351">
    <property type="term" value="P:DNA-templated transcription"/>
    <property type="evidence" value="ECO:0007669"/>
    <property type="project" value="TreeGrafter"/>
</dbReference>
<reference evidence="3 4" key="1">
    <citation type="submission" date="2018-06" db="EMBL/GenBank/DDBJ databases">
        <authorList>
            <consortium name="Pathogen Informatics"/>
            <person name="Doyle S."/>
        </authorList>
    </citation>
    <scope>NUCLEOTIDE SEQUENCE [LARGE SCALE GENOMIC DNA]</scope>
    <source>
        <strain evidence="3 4">NCTC10529</strain>
    </source>
</reference>
<protein>
    <submittedName>
        <fullName evidence="3">Bifunctional antitoxin/transcriptional repressor RelB</fullName>
    </submittedName>
</protein>
<dbReference type="AlphaFoldDB" id="A0AAX2J2Q2"/>
<dbReference type="GeneID" id="93262051"/>
<dbReference type="PANTHER" id="PTHR38781">
    <property type="entry name" value="ANTITOXIN DINJ-RELATED"/>
    <property type="match status" value="1"/>
</dbReference>
<sequence>MPTVNFNMRLDTELRDRAFPVIERFGLSPAQAFKLFLTQAAATNTLPLSFDYPEPNGMTPQAVALLKQSIAEMDSNSETFADIQALARVADENA</sequence>
<dbReference type="PANTHER" id="PTHR38781:SF1">
    <property type="entry name" value="ANTITOXIN DINJ-RELATED"/>
    <property type="match status" value="1"/>
</dbReference>
<dbReference type="Pfam" id="PF04221">
    <property type="entry name" value="RelB"/>
    <property type="match status" value="1"/>
</dbReference>
<proteinExistence type="inferred from homology"/>
<comment type="similarity">
    <text evidence="1">Belongs to the RelB/DinJ antitoxin family.</text>
</comment>
<evidence type="ECO:0000313" key="3">
    <source>
        <dbReference type="EMBL" id="SQH24552.1"/>
    </source>
</evidence>
<dbReference type="Proteomes" id="UP000248598">
    <property type="component" value="Chromosome 1"/>
</dbReference>
<dbReference type="Gene3D" id="1.10.1220.10">
    <property type="entry name" value="Met repressor-like"/>
    <property type="match status" value="1"/>
</dbReference>
<evidence type="ECO:0000256" key="2">
    <source>
        <dbReference type="ARBA" id="ARBA00022649"/>
    </source>
</evidence>
<dbReference type="InterPro" id="IPR007337">
    <property type="entry name" value="RelB/DinJ"/>
</dbReference>
<dbReference type="InterPro" id="IPR013321">
    <property type="entry name" value="Arc_rbn_hlx_hlx"/>
</dbReference>
<dbReference type="EMBL" id="LS483426">
    <property type="protein sequence ID" value="SQH24552.1"/>
    <property type="molecule type" value="Genomic_DNA"/>
</dbReference>
<evidence type="ECO:0000256" key="1">
    <source>
        <dbReference type="ARBA" id="ARBA00010562"/>
    </source>
</evidence>
<dbReference type="KEGG" id="kki:KKKWG1_0545"/>
<dbReference type="GO" id="GO:0006355">
    <property type="term" value="P:regulation of DNA-templated transcription"/>
    <property type="evidence" value="ECO:0007669"/>
    <property type="project" value="InterPro"/>
</dbReference>
<accession>A0AAX2J2Q2</accession>
<gene>
    <name evidence="3" type="ORF">NCTC10529_00740</name>
</gene>
<name>A0AAX2J2Q2_KINKI</name>
<dbReference type="NCBIfam" id="TIGR02384">
    <property type="entry name" value="RelB_DinJ"/>
    <property type="match status" value="1"/>
</dbReference>
<evidence type="ECO:0000313" key="4">
    <source>
        <dbReference type="Proteomes" id="UP000248598"/>
    </source>
</evidence>
<dbReference type="RefSeq" id="WP_003785126.1">
    <property type="nucleotide sequence ID" value="NZ_CP045141.1"/>
</dbReference>